<evidence type="ECO:0000256" key="1">
    <source>
        <dbReference type="ARBA" id="ARBA00004141"/>
    </source>
</evidence>
<dbReference type="GO" id="GO:0016020">
    <property type="term" value="C:membrane"/>
    <property type="evidence" value="ECO:0007669"/>
    <property type="project" value="UniProtKB-SubCell"/>
</dbReference>
<feature type="domain" description="Yip1" evidence="6">
    <location>
        <begin position="9"/>
        <end position="195"/>
    </location>
</feature>
<proteinExistence type="predicted"/>
<evidence type="ECO:0000313" key="7">
    <source>
        <dbReference type="EMBL" id="PTM54783.1"/>
    </source>
</evidence>
<gene>
    <name evidence="7" type="ORF">C8J48_3435</name>
</gene>
<protein>
    <submittedName>
        <fullName evidence="7">Yip1-like protein</fullName>
    </submittedName>
</protein>
<name>A0A2T4Z1Z5_9BACL</name>
<feature type="transmembrane region" description="Helical" evidence="5">
    <location>
        <begin position="178"/>
        <end position="201"/>
    </location>
</feature>
<feature type="transmembrane region" description="Helical" evidence="5">
    <location>
        <begin position="102"/>
        <end position="122"/>
    </location>
</feature>
<dbReference type="RefSeq" id="WP_107728407.1">
    <property type="nucleotide sequence ID" value="NZ_PZZP01000003.1"/>
</dbReference>
<organism evidence="7 8">
    <name type="scientific">Desmospora activa DSM 45169</name>
    <dbReference type="NCBI Taxonomy" id="1121389"/>
    <lineage>
        <taxon>Bacteria</taxon>
        <taxon>Bacillati</taxon>
        <taxon>Bacillota</taxon>
        <taxon>Bacilli</taxon>
        <taxon>Bacillales</taxon>
        <taxon>Thermoactinomycetaceae</taxon>
        <taxon>Desmospora</taxon>
    </lineage>
</organism>
<feature type="transmembrane region" description="Helical" evidence="5">
    <location>
        <begin position="57"/>
        <end position="82"/>
    </location>
</feature>
<dbReference type="OrthoDB" id="2987623at2"/>
<evidence type="ECO:0000256" key="3">
    <source>
        <dbReference type="ARBA" id="ARBA00022989"/>
    </source>
</evidence>
<dbReference type="AlphaFoldDB" id="A0A2T4Z1Z5"/>
<feature type="transmembrane region" description="Helical" evidence="5">
    <location>
        <begin position="28"/>
        <end position="45"/>
    </location>
</feature>
<keyword evidence="3 5" id="KW-1133">Transmembrane helix</keyword>
<keyword evidence="4 5" id="KW-0472">Membrane</keyword>
<dbReference type="Proteomes" id="UP000241639">
    <property type="component" value="Unassembled WGS sequence"/>
</dbReference>
<dbReference type="EMBL" id="PZZP01000003">
    <property type="protein sequence ID" value="PTM54783.1"/>
    <property type="molecule type" value="Genomic_DNA"/>
</dbReference>
<evidence type="ECO:0000256" key="2">
    <source>
        <dbReference type="ARBA" id="ARBA00022692"/>
    </source>
</evidence>
<sequence length="202" mass="22335">MNRDNPWVSIWLRPSDTIREVLDQPMKWPLILVLLSGIVTMLDYLSNRSWGDFSPIILLLLGAIVIGPIAGLVGWFIGGGIFYGMARLFGGVGDFHETLKAVSWSLIPIVVKGTLWLPLLLIYGREMFTSDTPVMASSFVLTILFLFISLLDLVVMVWQVVILSHAIGEVHAFSAWKGFASVISVPLAFVLLLFIISGLIYG</sequence>
<evidence type="ECO:0000313" key="8">
    <source>
        <dbReference type="Proteomes" id="UP000241639"/>
    </source>
</evidence>
<keyword evidence="8" id="KW-1185">Reference proteome</keyword>
<comment type="subcellular location">
    <subcellularLocation>
        <location evidence="1">Membrane</location>
        <topology evidence="1">Multi-pass membrane protein</topology>
    </subcellularLocation>
</comment>
<comment type="caution">
    <text evidence="7">The sequence shown here is derived from an EMBL/GenBank/DDBJ whole genome shotgun (WGS) entry which is preliminary data.</text>
</comment>
<dbReference type="InterPro" id="IPR006977">
    <property type="entry name" value="Yip1_dom"/>
</dbReference>
<keyword evidence="2 5" id="KW-0812">Transmembrane</keyword>
<reference evidence="7 8" key="1">
    <citation type="submission" date="2018-04" db="EMBL/GenBank/DDBJ databases">
        <title>Genomic Encyclopedia of Archaeal and Bacterial Type Strains, Phase II (KMG-II): from individual species to whole genera.</title>
        <authorList>
            <person name="Goeker M."/>
        </authorList>
    </citation>
    <scope>NUCLEOTIDE SEQUENCE [LARGE SCALE GENOMIC DNA]</scope>
    <source>
        <strain evidence="7 8">DSM 45169</strain>
    </source>
</reference>
<evidence type="ECO:0000256" key="5">
    <source>
        <dbReference type="SAM" id="Phobius"/>
    </source>
</evidence>
<accession>A0A2T4Z1Z5</accession>
<feature type="transmembrane region" description="Helical" evidence="5">
    <location>
        <begin position="134"/>
        <end position="158"/>
    </location>
</feature>
<evidence type="ECO:0000256" key="4">
    <source>
        <dbReference type="ARBA" id="ARBA00023136"/>
    </source>
</evidence>
<evidence type="ECO:0000259" key="6">
    <source>
        <dbReference type="Pfam" id="PF04893"/>
    </source>
</evidence>
<dbReference type="Pfam" id="PF04893">
    <property type="entry name" value="Yip1"/>
    <property type="match status" value="1"/>
</dbReference>